<evidence type="ECO:0000259" key="6">
    <source>
        <dbReference type="Pfam" id="PF02884"/>
    </source>
</evidence>
<dbReference type="InterPro" id="IPR012970">
    <property type="entry name" value="Lyase_8_alpha_N"/>
</dbReference>
<dbReference type="GO" id="GO:0030246">
    <property type="term" value="F:carbohydrate binding"/>
    <property type="evidence" value="ECO:0007669"/>
    <property type="project" value="InterPro"/>
</dbReference>
<feature type="domain" description="Polysaccharide lyase family 8 C-terminal" evidence="6">
    <location>
        <begin position="757"/>
        <end position="817"/>
    </location>
</feature>
<proteinExistence type="inferred from homology"/>
<evidence type="ECO:0000256" key="2">
    <source>
        <dbReference type="ARBA" id="ARBA00022729"/>
    </source>
</evidence>
<dbReference type="InterPro" id="IPR004103">
    <property type="entry name" value="Lyase_8_C"/>
</dbReference>
<keyword evidence="2" id="KW-0732">Signal</keyword>
<dbReference type="SUPFAM" id="SSF74650">
    <property type="entry name" value="Galactose mutarotase-like"/>
    <property type="match status" value="1"/>
</dbReference>
<dbReference type="Gene3D" id="2.60.220.10">
    <property type="entry name" value="Polysaccharide lyase family 8-like, C-terminal"/>
    <property type="match status" value="1"/>
</dbReference>
<accession>A0A7D7W725</accession>
<dbReference type="CDD" id="cd01083">
    <property type="entry name" value="GAG_Lyase"/>
    <property type="match status" value="1"/>
</dbReference>
<keyword evidence="3 8" id="KW-0456">Lyase</keyword>
<feature type="domain" description="Polysaccharide lyase 8 N-terminal alpha-helical" evidence="7">
    <location>
        <begin position="115"/>
        <end position="440"/>
    </location>
</feature>
<dbReference type="PANTHER" id="PTHR38481">
    <property type="entry name" value="HYALURONATE LYASE"/>
    <property type="match status" value="1"/>
</dbReference>
<dbReference type="SUPFAM" id="SSF49863">
    <property type="entry name" value="Hyaluronate lyase-like, C-terminal domain"/>
    <property type="match status" value="1"/>
</dbReference>
<dbReference type="InterPro" id="IPR038970">
    <property type="entry name" value="Lyase_8"/>
</dbReference>
<dbReference type="GO" id="GO:0005975">
    <property type="term" value="P:carbohydrate metabolic process"/>
    <property type="evidence" value="ECO:0007669"/>
    <property type="project" value="InterPro"/>
</dbReference>
<dbReference type="InterPro" id="IPR008929">
    <property type="entry name" value="Chondroitin_lyas"/>
</dbReference>
<comment type="similarity">
    <text evidence="1">Belongs to the polysaccharide lyase 8 family.</text>
</comment>
<evidence type="ECO:0000313" key="8">
    <source>
        <dbReference type="EMBL" id="QMU96836.1"/>
    </source>
</evidence>
<dbReference type="GO" id="GO:0005576">
    <property type="term" value="C:extracellular region"/>
    <property type="evidence" value="ECO:0007669"/>
    <property type="project" value="InterPro"/>
</dbReference>
<gene>
    <name evidence="8" type="ORF">FVO59_06070</name>
</gene>
<dbReference type="Pfam" id="PF02278">
    <property type="entry name" value="Lyase_8"/>
    <property type="match status" value="1"/>
</dbReference>
<sequence length="868" mass="93262">MISPRSRMNRPCPGRRLCDIEPPWSSVQRCRDSITSAQRLTIGVVSRDHAPMDSSMKLKAIPMDRRLFLGLAGTSAAIGASLLLDSRSVAAWTVPPSAVTDSAANATFAMLRIRWRDLNLGVGFDPTAAPFQAKLLSLGTQALSFMNTMAPARGSLWPTLSYLDPEPDGDAESIAFTAKITSSFQRLWTMAEAWAQPGTGHTGSQTLLDAVIAGLDHLTSDAYSPAHPRFGNWWDFQIGAARALGDTATLVFEHLSSARRAHYAACIDFYLPDPVVSSYTGLSTGANRVDLCRAIAISALLSENSARLSLASAALSPVFDHVTTGDGYYADGSFIQHDTVPYIGSYGAVLSDGVGRLLALLHGTEWEIAPPNLPKFFDAVDKAVAPLLYNGFMMDSVSGRSIARPATSGFVRAHSHLASIALIAKGVESATAERWRSMVKGWLLRNAVEPAMGYSAATTVRLAYLDELLRGTDVPPAPERAESRVFAQMDRVAHKRVDWAAALSMASARTCYYEYGNGENLRGWNTSNGWIQWLTPNTMDQYTGNFWPTVDPYHHTGTTTSLKPLNDGEGVAWGRTAPDTPWVGGAGDGSLSIAGQYLKAISSTLEARKSWIFLDDRVICLGAGITASDAAAIHTTIENRRVRASSDNTLTLDGVTSVPRPGDSATVTATWAHLSDHGGYVFPSGETVHASRQTRSGRWRDINSSTSNTQTVSETYVTMTIDHGVNPGDQGYSYVMLPGASSEQTRRAAACIHGTVQILSNTASVQAVHLPRLKTTAANFWQSATVKDLSSSGPASVLIRVSGTEATICVSDPTRTTGRLVLTWERAVNAVLEQPDTLSAVTTGERLRMEFEGLAGTQGATQVVRVSI</sequence>
<reference evidence="8 9" key="1">
    <citation type="journal article" date="2020" name="Front. Microbiol.">
        <title>Design of Bacterial Strain-Specific qPCR Assays Using NGS Data and Publicly Available Resources and Its Application to Track Biocontrol Strains.</title>
        <authorList>
            <person name="Hernandez I."/>
            <person name="Sant C."/>
            <person name="Martinez R."/>
            <person name="Fernandez C."/>
        </authorList>
    </citation>
    <scope>NUCLEOTIDE SEQUENCE [LARGE SCALE GENOMIC DNA]</scope>
    <source>
        <strain evidence="8 9">B24</strain>
    </source>
</reference>
<protein>
    <submittedName>
        <fullName evidence="8">Polysaccharide lyase 8 family protein</fullName>
    </submittedName>
</protein>
<dbReference type="GO" id="GO:0016837">
    <property type="term" value="F:carbon-oxygen lyase activity, acting on polysaccharides"/>
    <property type="evidence" value="ECO:0007669"/>
    <property type="project" value="UniProtKB-ARBA"/>
</dbReference>
<evidence type="ECO:0000313" key="9">
    <source>
        <dbReference type="Proteomes" id="UP000515708"/>
    </source>
</evidence>
<evidence type="ECO:0000259" key="7">
    <source>
        <dbReference type="Pfam" id="PF08124"/>
    </source>
</evidence>
<dbReference type="InterPro" id="IPR011071">
    <property type="entry name" value="Lyase_8-like_C"/>
</dbReference>
<dbReference type="PANTHER" id="PTHR38481:SF1">
    <property type="entry name" value="HYALURONATE LYASE"/>
    <property type="match status" value="1"/>
</dbReference>
<evidence type="ECO:0000256" key="3">
    <source>
        <dbReference type="ARBA" id="ARBA00023239"/>
    </source>
</evidence>
<dbReference type="InterPro" id="IPR003159">
    <property type="entry name" value="Lyase_8_central_dom"/>
</dbReference>
<evidence type="ECO:0000256" key="4">
    <source>
        <dbReference type="PIRSR" id="PIRSR638970-1"/>
    </source>
</evidence>
<evidence type="ECO:0000256" key="1">
    <source>
        <dbReference type="ARBA" id="ARBA00006699"/>
    </source>
</evidence>
<dbReference type="InterPro" id="IPR011013">
    <property type="entry name" value="Gal_mutarotase_sf_dom"/>
</dbReference>
<dbReference type="AlphaFoldDB" id="A0A7D7W725"/>
<feature type="active site" evidence="4">
    <location>
        <position position="337"/>
    </location>
</feature>
<dbReference type="InterPro" id="IPR014718">
    <property type="entry name" value="GH-type_carb-bd"/>
</dbReference>
<dbReference type="Proteomes" id="UP000515708">
    <property type="component" value="Chromosome"/>
</dbReference>
<feature type="active site" evidence="4">
    <location>
        <position position="346"/>
    </location>
</feature>
<dbReference type="SUPFAM" id="SSF48230">
    <property type="entry name" value="Chondroitin AC/alginate lyase"/>
    <property type="match status" value="1"/>
</dbReference>
<dbReference type="EMBL" id="CP043732">
    <property type="protein sequence ID" value="QMU96836.1"/>
    <property type="molecule type" value="Genomic_DNA"/>
</dbReference>
<dbReference type="Pfam" id="PF02884">
    <property type="entry name" value="Lyase_8_C"/>
    <property type="match status" value="1"/>
</dbReference>
<organism evidence="8 9">
    <name type="scientific">Microbacterium esteraromaticum</name>
    <dbReference type="NCBI Taxonomy" id="57043"/>
    <lineage>
        <taxon>Bacteria</taxon>
        <taxon>Bacillati</taxon>
        <taxon>Actinomycetota</taxon>
        <taxon>Actinomycetes</taxon>
        <taxon>Micrococcales</taxon>
        <taxon>Microbacteriaceae</taxon>
        <taxon>Microbacterium</taxon>
    </lineage>
</organism>
<evidence type="ECO:0000259" key="5">
    <source>
        <dbReference type="Pfam" id="PF02278"/>
    </source>
</evidence>
<feature type="active site" evidence="4">
    <location>
        <position position="400"/>
    </location>
</feature>
<dbReference type="Gene3D" id="2.70.98.10">
    <property type="match status" value="1"/>
</dbReference>
<feature type="domain" description="Polysaccharide lyase family 8 central" evidence="5">
    <location>
        <begin position="484"/>
        <end position="741"/>
    </location>
</feature>
<name>A0A7D7W725_9MICO</name>
<dbReference type="Pfam" id="PF08124">
    <property type="entry name" value="Lyase_8_N"/>
    <property type="match status" value="1"/>
</dbReference>
<dbReference type="Gene3D" id="1.50.10.100">
    <property type="entry name" value="Chondroitin AC/alginate lyase"/>
    <property type="match status" value="1"/>
</dbReference>